<evidence type="ECO:0000313" key="1">
    <source>
        <dbReference type="EMBL" id="KNE95405.1"/>
    </source>
</evidence>
<reference evidence="2" key="1">
    <citation type="submission" date="2014-03" db="EMBL/GenBank/DDBJ databases">
        <title>The Genome Sequence of Puccinia striiformis f. sp. tritici PST-78.</title>
        <authorList>
            <consortium name="The Broad Institute Genome Sequencing Platform"/>
            <person name="Cuomo C."/>
            <person name="Hulbert S."/>
            <person name="Chen X."/>
            <person name="Walker B."/>
            <person name="Young S.K."/>
            <person name="Zeng Q."/>
            <person name="Gargeya S."/>
            <person name="Fitzgerald M."/>
            <person name="Haas B."/>
            <person name="Abouelleil A."/>
            <person name="Alvarado L."/>
            <person name="Arachchi H.M."/>
            <person name="Berlin A.M."/>
            <person name="Chapman S.B."/>
            <person name="Goldberg J."/>
            <person name="Griggs A."/>
            <person name="Gujja S."/>
            <person name="Hansen M."/>
            <person name="Howarth C."/>
            <person name="Imamovic A."/>
            <person name="Larimer J."/>
            <person name="McCowan C."/>
            <person name="Montmayeur A."/>
            <person name="Murphy C."/>
            <person name="Neiman D."/>
            <person name="Pearson M."/>
            <person name="Priest M."/>
            <person name="Roberts A."/>
            <person name="Saif S."/>
            <person name="Shea T."/>
            <person name="Sisk P."/>
            <person name="Sykes S."/>
            <person name="Wortman J."/>
            <person name="Nusbaum C."/>
            <person name="Birren B."/>
        </authorList>
    </citation>
    <scope>NUCLEOTIDE SEQUENCE [LARGE SCALE GENOMIC DNA]</scope>
    <source>
        <strain evidence="2">race PST-78</strain>
    </source>
</reference>
<dbReference type="AlphaFoldDB" id="A0A0L0V7X0"/>
<dbReference type="InterPro" id="IPR032675">
    <property type="entry name" value="LRR_dom_sf"/>
</dbReference>
<dbReference type="OrthoDB" id="2506069at2759"/>
<evidence type="ECO:0000313" key="2">
    <source>
        <dbReference type="Proteomes" id="UP000054564"/>
    </source>
</evidence>
<dbReference type="Gene3D" id="3.80.10.10">
    <property type="entry name" value="Ribonuclease Inhibitor"/>
    <property type="match status" value="1"/>
</dbReference>
<keyword evidence="2" id="KW-1185">Reference proteome</keyword>
<gene>
    <name evidence="1" type="ORF">PSTG_11258</name>
</gene>
<dbReference type="EMBL" id="AJIL01000097">
    <property type="protein sequence ID" value="KNE95405.1"/>
    <property type="molecule type" value="Genomic_DNA"/>
</dbReference>
<proteinExistence type="predicted"/>
<evidence type="ECO:0008006" key="3">
    <source>
        <dbReference type="Google" id="ProtNLM"/>
    </source>
</evidence>
<comment type="caution">
    <text evidence="1">The sequence shown here is derived from an EMBL/GenBank/DDBJ whole genome shotgun (WGS) entry which is preliminary data.</text>
</comment>
<sequence>MVGLYDLPLELKRMIVEWATQIDTSHYARVSGDRKISLLLNGAAPRGSCTRTISQVDRTFFGICRPILWKILDLRKIPTAALSDFHGAETLTTRYLQAFVREIKTEVMILRQPFGEDIQEPEFERFAHMEKILQETDPARIYTLKVELVLIGRFLEGYLPTCSHPLTARLLSTLSRLKNVKHFQIVSPASLSVPQNMLVYTVINMKTLTSFSAENIGYEEPMTQTERLETLARAQEGENDSQLQQPTPRSLVEFLPELKCLKSLRMYNSLCVDHRWSEASWQSPLTGLVVRRCPNLSSIAMQRFLKKFYLSLEKMDVSIIGISEMEQIQTNSSGYTWEIIQHETLISFKKLSSIKLVGINMGEHFLKSFQDSPGLRKVQIDSPNIRVQTLFELLRKWPLLRKINCRVRGGQGSLDLILYCFTHKIVLDECFYPAVS</sequence>
<name>A0A0L0V7X0_9BASI</name>
<organism evidence="1 2">
    <name type="scientific">Puccinia striiformis f. sp. tritici PST-78</name>
    <dbReference type="NCBI Taxonomy" id="1165861"/>
    <lineage>
        <taxon>Eukaryota</taxon>
        <taxon>Fungi</taxon>
        <taxon>Dikarya</taxon>
        <taxon>Basidiomycota</taxon>
        <taxon>Pucciniomycotina</taxon>
        <taxon>Pucciniomycetes</taxon>
        <taxon>Pucciniales</taxon>
        <taxon>Pucciniaceae</taxon>
        <taxon>Puccinia</taxon>
    </lineage>
</organism>
<dbReference type="Proteomes" id="UP000054564">
    <property type="component" value="Unassembled WGS sequence"/>
</dbReference>
<protein>
    <recommendedName>
        <fullName evidence="3">F-box domain-containing protein</fullName>
    </recommendedName>
</protein>
<accession>A0A0L0V7X0</accession>
<dbReference type="SUPFAM" id="SSF52047">
    <property type="entry name" value="RNI-like"/>
    <property type="match status" value="1"/>
</dbReference>